<dbReference type="AlphaFoldDB" id="A0A9Q1JKB3"/>
<evidence type="ECO:0000313" key="3">
    <source>
        <dbReference type="Proteomes" id="UP001153076"/>
    </source>
</evidence>
<feature type="domain" description="DUF4283" evidence="1">
    <location>
        <begin position="56"/>
        <end position="125"/>
    </location>
</feature>
<dbReference type="InterPro" id="IPR040256">
    <property type="entry name" value="At4g02000-like"/>
</dbReference>
<comment type="caution">
    <text evidence="2">The sequence shown here is derived from an EMBL/GenBank/DDBJ whole genome shotgun (WGS) entry which is preliminary data.</text>
</comment>
<proteinExistence type="predicted"/>
<dbReference type="Proteomes" id="UP001153076">
    <property type="component" value="Unassembled WGS sequence"/>
</dbReference>
<dbReference type="OrthoDB" id="1742140at2759"/>
<keyword evidence="3" id="KW-1185">Reference proteome</keyword>
<name>A0A9Q1JKB3_9CARY</name>
<evidence type="ECO:0000259" key="1">
    <source>
        <dbReference type="Pfam" id="PF14111"/>
    </source>
</evidence>
<dbReference type="Pfam" id="PF14111">
    <property type="entry name" value="DUF4283"/>
    <property type="match status" value="1"/>
</dbReference>
<dbReference type="PANTHER" id="PTHR31286:SF165">
    <property type="entry name" value="DUF4283 DOMAIN-CONTAINING PROTEIN"/>
    <property type="match status" value="1"/>
</dbReference>
<organism evidence="2 3">
    <name type="scientific">Carnegiea gigantea</name>
    <dbReference type="NCBI Taxonomy" id="171969"/>
    <lineage>
        <taxon>Eukaryota</taxon>
        <taxon>Viridiplantae</taxon>
        <taxon>Streptophyta</taxon>
        <taxon>Embryophyta</taxon>
        <taxon>Tracheophyta</taxon>
        <taxon>Spermatophyta</taxon>
        <taxon>Magnoliopsida</taxon>
        <taxon>eudicotyledons</taxon>
        <taxon>Gunneridae</taxon>
        <taxon>Pentapetalae</taxon>
        <taxon>Caryophyllales</taxon>
        <taxon>Cactineae</taxon>
        <taxon>Cactaceae</taxon>
        <taxon>Cactoideae</taxon>
        <taxon>Echinocereeae</taxon>
        <taxon>Carnegiea</taxon>
    </lineage>
</organism>
<sequence length="205" mass="23637">MARGGRRARSRLVAQGSPVAPQEVNNSSSYASLFDPDEGTDLKFISVEIINRRKLGPNPPFEVIQGFFKRMWVAFEMDKIIQVRKGVFLVHFVNVQDKIAVEKRGIYYFDAKLFLVKGWNPKMDLHNENLKSLPIWVQLSKLDIRFWGSGSISKLGSSLGIPLKTDKYTKERTMLKYTRLVIDIPLDGPFPDYIDFFHEEEVLIR</sequence>
<evidence type="ECO:0000313" key="2">
    <source>
        <dbReference type="EMBL" id="KAJ8421325.1"/>
    </source>
</evidence>
<dbReference type="PANTHER" id="PTHR31286">
    <property type="entry name" value="GLYCINE-RICH CELL WALL STRUCTURAL PROTEIN 1.8-LIKE"/>
    <property type="match status" value="1"/>
</dbReference>
<dbReference type="InterPro" id="IPR025558">
    <property type="entry name" value="DUF4283"/>
</dbReference>
<accession>A0A9Q1JKB3</accession>
<gene>
    <name evidence="2" type="ORF">Cgig2_020387</name>
</gene>
<dbReference type="EMBL" id="JAKOGI010002782">
    <property type="protein sequence ID" value="KAJ8421325.1"/>
    <property type="molecule type" value="Genomic_DNA"/>
</dbReference>
<protein>
    <recommendedName>
        <fullName evidence="1">DUF4283 domain-containing protein</fullName>
    </recommendedName>
</protein>
<reference evidence="2" key="1">
    <citation type="submission" date="2022-04" db="EMBL/GenBank/DDBJ databases">
        <title>Carnegiea gigantea Genome sequencing and assembly v2.</title>
        <authorList>
            <person name="Copetti D."/>
            <person name="Sanderson M.J."/>
            <person name="Burquez A."/>
            <person name="Wojciechowski M.F."/>
        </authorList>
    </citation>
    <scope>NUCLEOTIDE SEQUENCE</scope>
    <source>
        <strain evidence="2">SGP5-SGP5p</strain>
        <tissue evidence="2">Aerial part</tissue>
    </source>
</reference>